<keyword evidence="2" id="KW-1185">Reference proteome</keyword>
<gene>
    <name evidence="1" type="ORF">SARC_01360</name>
</gene>
<protein>
    <submittedName>
        <fullName evidence="1">Uncharacterized protein</fullName>
    </submittedName>
</protein>
<reference evidence="1 2" key="1">
    <citation type="submission" date="2011-02" db="EMBL/GenBank/DDBJ databases">
        <title>The Genome Sequence of Sphaeroforma arctica JP610.</title>
        <authorList>
            <consortium name="The Broad Institute Genome Sequencing Platform"/>
            <person name="Russ C."/>
            <person name="Cuomo C."/>
            <person name="Young S.K."/>
            <person name="Zeng Q."/>
            <person name="Gargeya S."/>
            <person name="Alvarado L."/>
            <person name="Berlin A."/>
            <person name="Chapman S.B."/>
            <person name="Chen Z."/>
            <person name="Freedman E."/>
            <person name="Gellesch M."/>
            <person name="Goldberg J."/>
            <person name="Griggs A."/>
            <person name="Gujja S."/>
            <person name="Heilman E."/>
            <person name="Heiman D."/>
            <person name="Howarth C."/>
            <person name="Mehta T."/>
            <person name="Neiman D."/>
            <person name="Pearson M."/>
            <person name="Roberts A."/>
            <person name="Saif S."/>
            <person name="Shea T."/>
            <person name="Shenoy N."/>
            <person name="Sisk P."/>
            <person name="Stolte C."/>
            <person name="Sykes S."/>
            <person name="White J."/>
            <person name="Yandava C."/>
            <person name="Burger G."/>
            <person name="Gray M.W."/>
            <person name="Holland P.W.H."/>
            <person name="King N."/>
            <person name="Lang F.B.F."/>
            <person name="Roger A.J."/>
            <person name="Ruiz-Trillo I."/>
            <person name="Haas B."/>
            <person name="Nusbaum C."/>
            <person name="Birren B."/>
        </authorList>
    </citation>
    <scope>NUCLEOTIDE SEQUENCE [LARGE SCALE GENOMIC DNA]</scope>
    <source>
        <strain evidence="1 2">JP610</strain>
    </source>
</reference>
<dbReference type="Proteomes" id="UP000054560">
    <property type="component" value="Unassembled WGS sequence"/>
</dbReference>
<organism evidence="1 2">
    <name type="scientific">Sphaeroforma arctica JP610</name>
    <dbReference type="NCBI Taxonomy" id="667725"/>
    <lineage>
        <taxon>Eukaryota</taxon>
        <taxon>Ichthyosporea</taxon>
        <taxon>Ichthyophonida</taxon>
        <taxon>Sphaeroforma</taxon>
    </lineage>
</organism>
<evidence type="ECO:0000313" key="2">
    <source>
        <dbReference type="Proteomes" id="UP000054560"/>
    </source>
</evidence>
<dbReference type="GeneID" id="25901864"/>
<proteinExistence type="predicted"/>
<dbReference type="EMBL" id="KQ241649">
    <property type="protein sequence ID" value="KNC86489.1"/>
    <property type="molecule type" value="Genomic_DNA"/>
</dbReference>
<name>A0A0L0GC46_9EUKA</name>
<evidence type="ECO:0000313" key="1">
    <source>
        <dbReference type="EMBL" id="KNC86489.1"/>
    </source>
</evidence>
<sequence length="108" mass="12224">MMQTIIEDFAEDPTERSRLANLVDLGKTFIKQQLDHHVIKENMVNTHGLEYALTNPDKNVPIKDGECNGCIFLPWVVSQIKGTVRRSTFGGADVQQDAWDVLKVCHDK</sequence>
<dbReference type="RefSeq" id="XP_014160391.1">
    <property type="nucleotide sequence ID" value="XM_014304916.1"/>
</dbReference>
<dbReference type="AlphaFoldDB" id="A0A0L0GC46"/>
<accession>A0A0L0GC46</accession>